<dbReference type="EMBL" id="JXST01000009">
    <property type="protein sequence ID" value="KIU17338.1"/>
    <property type="molecule type" value="Genomic_DNA"/>
</dbReference>
<dbReference type="Proteomes" id="UP000032221">
    <property type="component" value="Unassembled WGS sequence"/>
</dbReference>
<dbReference type="InterPro" id="IPR050721">
    <property type="entry name" value="Trk_Ktr_HKT_K-transport"/>
</dbReference>
<dbReference type="GO" id="GO:0005886">
    <property type="term" value="C:plasma membrane"/>
    <property type="evidence" value="ECO:0007669"/>
    <property type="project" value="UniProtKB-SubCell"/>
</dbReference>
<feature type="transmembrane region" description="Helical" evidence="2">
    <location>
        <begin position="46"/>
        <end position="62"/>
    </location>
</feature>
<dbReference type="SUPFAM" id="SSF51735">
    <property type="entry name" value="NAD(P)-binding Rossmann-fold domains"/>
    <property type="match status" value="1"/>
</dbReference>
<gene>
    <name evidence="4" type="ORF">TL10_08195</name>
</gene>
<dbReference type="PANTHER" id="PTHR43833:SF9">
    <property type="entry name" value="POTASSIUM CHANNEL PROTEIN YUGO-RELATED"/>
    <property type="match status" value="1"/>
</dbReference>
<dbReference type="PROSITE" id="PS51201">
    <property type="entry name" value="RCK_N"/>
    <property type="match status" value="1"/>
</dbReference>
<dbReference type="Gene3D" id="3.40.50.720">
    <property type="entry name" value="NAD(P)-binding Rossmann-like Domain"/>
    <property type="match status" value="1"/>
</dbReference>
<dbReference type="PATRIC" id="fig|280871.6.peg.1695"/>
<organism evidence="4 5">
    <name type="scientific">Mycolicibacterium llatzerense</name>
    <dbReference type="NCBI Taxonomy" id="280871"/>
    <lineage>
        <taxon>Bacteria</taxon>
        <taxon>Bacillati</taxon>
        <taxon>Actinomycetota</taxon>
        <taxon>Actinomycetes</taxon>
        <taxon>Mycobacteriales</taxon>
        <taxon>Mycobacteriaceae</taxon>
        <taxon>Mycolicibacterium</taxon>
    </lineage>
</organism>
<evidence type="ECO:0000313" key="5">
    <source>
        <dbReference type="Proteomes" id="UP000032221"/>
    </source>
</evidence>
<keyword evidence="5" id="KW-1185">Reference proteome</keyword>
<evidence type="ECO:0000259" key="3">
    <source>
        <dbReference type="PROSITE" id="PS51201"/>
    </source>
</evidence>
<feature type="transmembrane region" description="Helical" evidence="2">
    <location>
        <begin position="105"/>
        <end position="127"/>
    </location>
</feature>
<dbReference type="PANTHER" id="PTHR43833">
    <property type="entry name" value="POTASSIUM CHANNEL PROTEIN 2-RELATED-RELATED"/>
    <property type="match status" value="1"/>
</dbReference>
<evidence type="ECO:0000256" key="2">
    <source>
        <dbReference type="SAM" id="Phobius"/>
    </source>
</evidence>
<dbReference type="GO" id="GO:0006813">
    <property type="term" value="P:potassium ion transport"/>
    <property type="evidence" value="ECO:0007669"/>
    <property type="project" value="InterPro"/>
</dbReference>
<keyword evidence="2" id="KW-1133">Transmembrane helix</keyword>
<dbReference type="Gene3D" id="1.10.287.70">
    <property type="match status" value="1"/>
</dbReference>
<feature type="domain" description="RCK N-terminal" evidence="3">
    <location>
        <begin position="148"/>
        <end position="268"/>
    </location>
</feature>
<keyword evidence="2" id="KW-0472">Membrane</keyword>
<dbReference type="Pfam" id="PF07885">
    <property type="entry name" value="Ion_trans_2"/>
    <property type="match status" value="1"/>
</dbReference>
<dbReference type="InterPro" id="IPR003148">
    <property type="entry name" value="RCK_N"/>
</dbReference>
<proteinExistence type="predicted"/>
<dbReference type="STRING" id="280871.TL10_08195"/>
<keyword evidence="2" id="KW-0812">Transmembrane</keyword>
<dbReference type="InterPro" id="IPR013099">
    <property type="entry name" value="K_chnl_dom"/>
</dbReference>
<dbReference type="InterPro" id="IPR036291">
    <property type="entry name" value="NAD(P)-bd_dom_sf"/>
</dbReference>
<comment type="subcellular location">
    <subcellularLocation>
        <location evidence="1">Cell membrane</location>
        <topology evidence="1">Multi-pass membrane protein</topology>
    </subcellularLocation>
</comment>
<protein>
    <submittedName>
        <fullName evidence="4">Potassium transporter Kef</fullName>
    </submittedName>
</protein>
<dbReference type="OrthoDB" id="9799090at2"/>
<sequence>MARVRLSRRMAAMEQNLTSRQNADLVDVLQIPEPFVSPARRIARRVIYALVVLGAAVLVVYIDRDGYRDVQDNEMSLLDCIYYATVSLSTTGYGDITPFTPSARLVNVLVITPMRIAFLIVLIGTTVETLTTQSRQALKIQRWRSSVRNHTIVVGYGTKGRTAVQAMVGDEVAPGDIVVVDENPAALDRARAAGLVTVVGDATKSEVLRLAGAQHAKSIVVATDKDATAVLVTLTAREVAPKAKIIASAREAENQHLLRQSGADSTVVSSETAGRLLGIATQTPSVVEMVEDLLTPDAGFAISEREVEAKELGGSPRHLSDIVLGVVRGGKLLRVDAPEVDALAAGDRLLYIRNAEGER</sequence>
<dbReference type="Pfam" id="PF02254">
    <property type="entry name" value="TrkA_N"/>
    <property type="match status" value="1"/>
</dbReference>
<reference evidence="4 5" key="1">
    <citation type="submission" date="2015-01" db="EMBL/GenBank/DDBJ databases">
        <title>Genome sequence of Mycobacterium llatzerense and Mycobacterium immunogenum recovered from brain abscess.</title>
        <authorList>
            <person name="Greninger A.L."/>
            <person name="Langelier C."/>
            <person name="Cunningham G."/>
            <person name="Chiu C.Y."/>
            <person name="Miller S."/>
        </authorList>
    </citation>
    <scope>NUCLEOTIDE SEQUENCE [LARGE SCALE GENOMIC DNA]</scope>
    <source>
        <strain evidence="4 5">CLUC14</strain>
    </source>
</reference>
<name>A0A0D1J6X9_9MYCO</name>
<comment type="caution">
    <text evidence="4">The sequence shown here is derived from an EMBL/GenBank/DDBJ whole genome shotgun (WGS) entry which is preliminary data.</text>
</comment>
<accession>A0A0D1J6X9</accession>
<dbReference type="AlphaFoldDB" id="A0A0D1J6X9"/>
<dbReference type="RefSeq" id="WP_043985261.1">
    <property type="nucleotide sequence ID" value="NZ_JXST01000009.1"/>
</dbReference>
<dbReference type="SUPFAM" id="SSF81324">
    <property type="entry name" value="Voltage-gated potassium channels"/>
    <property type="match status" value="1"/>
</dbReference>
<evidence type="ECO:0000313" key="4">
    <source>
        <dbReference type="EMBL" id="KIU17338.1"/>
    </source>
</evidence>
<evidence type="ECO:0000256" key="1">
    <source>
        <dbReference type="ARBA" id="ARBA00004651"/>
    </source>
</evidence>